<dbReference type="InterPro" id="IPR058728">
    <property type="entry name" value="HH_RND-rel"/>
</dbReference>
<proteinExistence type="predicted"/>
<feature type="domain" description="RND related alpha-helical hairpin" evidence="2">
    <location>
        <begin position="101"/>
        <end position="196"/>
    </location>
</feature>
<protein>
    <recommendedName>
        <fullName evidence="6">HlyD family secretion protein</fullName>
    </recommendedName>
</protein>
<keyword evidence="5" id="KW-1185">Reference proteome</keyword>
<evidence type="ECO:0000313" key="4">
    <source>
        <dbReference type="EMBL" id="MBC8536816.1"/>
    </source>
</evidence>
<dbReference type="RefSeq" id="WP_249300741.1">
    <property type="nucleotide sequence ID" value="NZ_JACRSP010000003.1"/>
</dbReference>
<feature type="domain" description="RND related barrel-sandwich hybrid" evidence="3">
    <location>
        <begin position="70"/>
        <end position="240"/>
    </location>
</feature>
<keyword evidence="1" id="KW-0175">Coiled coil</keyword>
<accession>A0A926DFC6</accession>
<evidence type="ECO:0000313" key="5">
    <source>
        <dbReference type="Proteomes" id="UP000620366"/>
    </source>
</evidence>
<dbReference type="InterPro" id="IPR058709">
    <property type="entry name" value="BSH_RND-rel"/>
</dbReference>
<dbReference type="Pfam" id="PF26018">
    <property type="entry name" value="BSH_RND_rel"/>
    <property type="match status" value="1"/>
</dbReference>
<dbReference type="AlphaFoldDB" id="A0A926DFC6"/>
<evidence type="ECO:0000259" key="3">
    <source>
        <dbReference type="Pfam" id="PF26018"/>
    </source>
</evidence>
<evidence type="ECO:0000259" key="2">
    <source>
        <dbReference type="Pfam" id="PF26012"/>
    </source>
</evidence>
<feature type="coiled-coil region" evidence="1">
    <location>
        <begin position="173"/>
        <end position="200"/>
    </location>
</feature>
<comment type="caution">
    <text evidence="4">The sequence shown here is derived from an EMBL/GenBank/DDBJ whole genome shotgun (WGS) entry which is preliminary data.</text>
</comment>
<evidence type="ECO:0008006" key="6">
    <source>
        <dbReference type="Google" id="ProtNLM"/>
    </source>
</evidence>
<dbReference type="EMBL" id="JACRSP010000003">
    <property type="protein sequence ID" value="MBC8536816.1"/>
    <property type="molecule type" value="Genomic_DNA"/>
</dbReference>
<sequence length="405" mass="45086">MRRVIGRIIATVVVLAAAAFLALQLFRFSLPEYQTETAELYSASEETAVQGLLIREEQLIAYPADPDAAYEYLVDDGVRVAKGGKIATVYRSQEDLSRRLEVTRLTSKIENLERVVGESAESVVEIASIEQDINSLILSVHGALDENRGDRVSALEDELHLAINKKKAIMGGSDELLAEIAALTAERDRIQSTIQSAETALYAPEAGYFVKTTDGYETQLLPDEVENLTVERLTQLMDMQVTPTDEYAGKVVTDYQWFFACVLTDEQCQGLTQGQKVSLRFPFLIDESIPATLDILREEHEGNLAVFSSYYVLNEINLLRSQTVQIVRDDHQGLKVNSSALRVVDGESGVFTLSGSVIEFKPVNILYAKDNYVIVEWDQNQKGGLKLYDEVIVKGKDLYDGKVIN</sequence>
<dbReference type="Pfam" id="PF26012">
    <property type="entry name" value="HH_RND_rel"/>
    <property type="match status" value="1"/>
</dbReference>
<name>A0A926DFC6_9FIRM</name>
<evidence type="ECO:0000256" key="1">
    <source>
        <dbReference type="SAM" id="Coils"/>
    </source>
</evidence>
<organism evidence="4 5">
    <name type="scientific">Feifania hominis</name>
    <dbReference type="NCBI Taxonomy" id="2763660"/>
    <lineage>
        <taxon>Bacteria</taxon>
        <taxon>Bacillati</taxon>
        <taxon>Bacillota</taxon>
        <taxon>Clostridia</taxon>
        <taxon>Eubacteriales</taxon>
        <taxon>Feifaniaceae</taxon>
        <taxon>Feifania</taxon>
    </lineage>
</organism>
<reference evidence="4" key="1">
    <citation type="submission" date="2020-08" db="EMBL/GenBank/DDBJ databases">
        <title>Genome public.</title>
        <authorList>
            <person name="Liu C."/>
            <person name="Sun Q."/>
        </authorList>
    </citation>
    <scope>NUCLEOTIDE SEQUENCE</scope>
    <source>
        <strain evidence="4">BX7</strain>
    </source>
</reference>
<dbReference type="Proteomes" id="UP000620366">
    <property type="component" value="Unassembled WGS sequence"/>
</dbReference>
<gene>
    <name evidence="4" type="ORF">H8695_08965</name>
</gene>